<organism evidence="1 2">
    <name type="scientific">Rhodoferax antarcticus ANT.BR</name>
    <dbReference type="NCBI Taxonomy" id="1111071"/>
    <lineage>
        <taxon>Bacteria</taxon>
        <taxon>Pseudomonadati</taxon>
        <taxon>Pseudomonadota</taxon>
        <taxon>Betaproteobacteria</taxon>
        <taxon>Burkholderiales</taxon>
        <taxon>Comamonadaceae</taxon>
        <taxon>Rhodoferax</taxon>
    </lineage>
</organism>
<dbReference type="EMBL" id="MSYM01000008">
    <property type="protein sequence ID" value="OLP07301.1"/>
    <property type="molecule type" value="Genomic_DNA"/>
</dbReference>
<accession>A0A1Q8YGW0</accession>
<keyword evidence="2" id="KW-1185">Reference proteome</keyword>
<evidence type="ECO:0000313" key="1">
    <source>
        <dbReference type="EMBL" id="OLP07301.1"/>
    </source>
</evidence>
<protein>
    <submittedName>
        <fullName evidence="1">Uncharacterized protein</fullName>
    </submittedName>
</protein>
<proteinExistence type="predicted"/>
<gene>
    <name evidence="1" type="ORF">BLL52_1131</name>
</gene>
<dbReference type="Proteomes" id="UP000185911">
    <property type="component" value="Unassembled WGS sequence"/>
</dbReference>
<dbReference type="RefSeq" id="WP_075585651.1">
    <property type="nucleotide sequence ID" value="NZ_MSYM01000008.1"/>
</dbReference>
<evidence type="ECO:0000313" key="2">
    <source>
        <dbReference type="Proteomes" id="UP000185911"/>
    </source>
</evidence>
<comment type="caution">
    <text evidence="1">The sequence shown here is derived from an EMBL/GenBank/DDBJ whole genome shotgun (WGS) entry which is preliminary data.</text>
</comment>
<sequence length="130" mass="14754">MSTRQIFNWNPEKNLLLIRERGISFERVVVEISSGNVSIHAPYGANLEEVTPLPNEFYPPEGGGFKPGSVFDKLAVLDHPNQAKYPGQKISMVQVDDYVYAVPFIETESEIFLKTIIPSRKATKQYKRKP</sequence>
<dbReference type="STRING" id="81479.RA876_00365"/>
<reference evidence="1 2" key="1">
    <citation type="submission" date="2017-01" db="EMBL/GenBank/DDBJ databases">
        <title>Genome sequence of Rhodoferax antarcticus ANT.BR, a psychrophilic purple nonsulfur bacterium from an Antarctic microbial mat.</title>
        <authorList>
            <person name="Baker J."/>
            <person name="Riester C."/>
            <person name="Skinner B."/>
            <person name="Newell A."/>
            <person name="Swingley W."/>
            <person name="Madigan M."/>
            <person name="Jung D."/>
            <person name="Asao M."/>
            <person name="Chen M."/>
            <person name="Loughlin P."/>
            <person name="Pan H."/>
            <person name="Lin S."/>
            <person name="Li N."/>
            <person name="Shaw J."/>
            <person name="Prado M."/>
            <person name="Sherman C."/>
            <person name="Li X."/>
            <person name="Tang J."/>
            <person name="Blankenship R."/>
            <person name="Zhao T."/>
            <person name="Touchman J."/>
            <person name="Sattley M."/>
        </authorList>
    </citation>
    <scope>NUCLEOTIDE SEQUENCE [LARGE SCALE GENOMIC DNA]</scope>
    <source>
        <strain evidence="1 2">ANT.BR</strain>
    </source>
</reference>
<dbReference type="AlphaFoldDB" id="A0A1Q8YGW0"/>
<name>A0A1Q8YGW0_9BURK</name>